<evidence type="ECO:0000256" key="6">
    <source>
        <dbReference type="ARBA" id="ARBA00022605"/>
    </source>
</evidence>
<dbReference type="GO" id="GO:0000287">
    <property type="term" value="F:magnesium ion binding"/>
    <property type="evidence" value="ECO:0007669"/>
    <property type="project" value="TreeGrafter"/>
</dbReference>
<dbReference type="InterPro" id="IPR023214">
    <property type="entry name" value="HAD_sf"/>
</dbReference>
<accession>A0A0M9A6Y1</accession>
<dbReference type="GO" id="GO:0036424">
    <property type="term" value="F:L-phosphoserine phosphatase activity"/>
    <property type="evidence" value="ECO:0007669"/>
    <property type="project" value="InterPro"/>
</dbReference>
<evidence type="ECO:0000256" key="5">
    <source>
        <dbReference type="ARBA" id="ARBA00015196"/>
    </source>
</evidence>
<dbReference type="STRING" id="166423.A0A0M9A6Y1"/>
<reference evidence="13 14" key="1">
    <citation type="submission" date="2015-07" db="EMBL/GenBank/DDBJ databases">
        <title>The genome of Melipona quadrifasciata.</title>
        <authorList>
            <person name="Pan H."/>
            <person name="Kapheim K."/>
        </authorList>
    </citation>
    <scope>NUCLEOTIDE SEQUENCE [LARGE SCALE GENOMIC DNA]</scope>
    <source>
        <strain evidence="13">0111107301</strain>
        <tissue evidence="13">Whole body</tissue>
    </source>
</reference>
<dbReference type="Gene3D" id="3.40.50.1000">
    <property type="entry name" value="HAD superfamily/HAD-like"/>
    <property type="match status" value="1"/>
</dbReference>
<organism evidence="13 14">
    <name type="scientific">Melipona quadrifasciata</name>
    <dbReference type="NCBI Taxonomy" id="166423"/>
    <lineage>
        <taxon>Eukaryota</taxon>
        <taxon>Metazoa</taxon>
        <taxon>Ecdysozoa</taxon>
        <taxon>Arthropoda</taxon>
        <taxon>Hexapoda</taxon>
        <taxon>Insecta</taxon>
        <taxon>Pterygota</taxon>
        <taxon>Neoptera</taxon>
        <taxon>Endopterygota</taxon>
        <taxon>Hymenoptera</taxon>
        <taxon>Apocrita</taxon>
        <taxon>Aculeata</taxon>
        <taxon>Apoidea</taxon>
        <taxon>Anthophila</taxon>
        <taxon>Apidae</taxon>
        <taxon>Melipona</taxon>
    </lineage>
</organism>
<dbReference type="PANTHER" id="PTHR43344">
    <property type="entry name" value="PHOSPHOSERINE PHOSPHATASE"/>
    <property type="match status" value="1"/>
</dbReference>
<evidence type="ECO:0000256" key="1">
    <source>
        <dbReference type="ARBA" id="ARBA00001946"/>
    </source>
</evidence>
<dbReference type="InterPro" id="IPR036412">
    <property type="entry name" value="HAD-like_sf"/>
</dbReference>
<comment type="cofactor">
    <cofactor evidence="1">
        <name>Mg(2+)</name>
        <dbReference type="ChEBI" id="CHEBI:18420"/>
    </cofactor>
</comment>
<dbReference type="SUPFAM" id="SSF56784">
    <property type="entry name" value="HAD-like"/>
    <property type="match status" value="1"/>
</dbReference>
<dbReference type="EMBL" id="KQ435724">
    <property type="protein sequence ID" value="KOX78490.1"/>
    <property type="molecule type" value="Genomic_DNA"/>
</dbReference>
<dbReference type="GO" id="GO:0006564">
    <property type="term" value="P:L-serine biosynthetic process"/>
    <property type="evidence" value="ECO:0007669"/>
    <property type="project" value="UniProtKB-KW"/>
</dbReference>
<keyword evidence="10" id="KW-0718">Serine biosynthesis</keyword>
<dbReference type="InterPro" id="IPR050582">
    <property type="entry name" value="HAD-like_SerB"/>
</dbReference>
<dbReference type="PANTHER" id="PTHR43344:SF2">
    <property type="entry name" value="PHOSPHOSERINE PHOSPHATASE"/>
    <property type="match status" value="1"/>
</dbReference>
<evidence type="ECO:0000256" key="11">
    <source>
        <dbReference type="ARBA" id="ARBA00031693"/>
    </source>
</evidence>
<dbReference type="FunFam" id="3.40.50.1000:FF:000077">
    <property type="entry name" value="Phosphoserine phosphatase, chloroplastic"/>
    <property type="match status" value="1"/>
</dbReference>
<evidence type="ECO:0000256" key="3">
    <source>
        <dbReference type="ARBA" id="ARBA00009184"/>
    </source>
</evidence>
<protein>
    <recommendedName>
        <fullName evidence="5">Phosphoserine phosphatase</fullName>
        <ecNumber evidence="4">3.1.3.3</ecNumber>
    </recommendedName>
    <alternativeName>
        <fullName evidence="11">O-phosphoserine phosphohydrolase</fullName>
    </alternativeName>
</protein>
<sequence length="223" mass="24806">MANLDRLQLIWKNADAVTFDVDSTVIQEEAIDELAKFCKKENDVLALTNRAMQGDMTFRQSLTERLNIIKPSFTQIQQFLASRPLKLSPGIKTLTTALQTLGKQVFLISGGFRSLIAPVAAFLDIPLENVFANRLKFYYTGEYAGFDEDQPTAANGGKAKVIEHLKNEKGIKTVVHIGDGVTDLETTSVADLFIGYGGNVIRENVKQQSLWYVTDFNELVTIL</sequence>
<comment type="pathway">
    <text evidence="2">Amino-acid biosynthesis; L-serine biosynthesis; L-serine from 3-phospho-D-glycerate: step 3/3.</text>
</comment>
<dbReference type="OrthoDB" id="27226at2759"/>
<keyword evidence="7" id="KW-0479">Metal-binding</keyword>
<dbReference type="NCBIfam" id="TIGR00338">
    <property type="entry name" value="serB"/>
    <property type="match status" value="1"/>
</dbReference>
<dbReference type="Proteomes" id="UP000053105">
    <property type="component" value="Unassembled WGS sequence"/>
</dbReference>
<evidence type="ECO:0000256" key="12">
    <source>
        <dbReference type="PIRSR" id="PIRSR604469-1"/>
    </source>
</evidence>
<dbReference type="UniPathway" id="UPA00135">
    <property type="reaction ID" value="UER00198"/>
</dbReference>
<evidence type="ECO:0000256" key="8">
    <source>
        <dbReference type="ARBA" id="ARBA00022801"/>
    </source>
</evidence>
<keyword evidence="9" id="KW-0460">Magnesium</keyword>
<evidence type="ECO:0000256" key="7">
    <source>
        <dbReference type="ARBA" id="ARBA00022723"/>
    </source>
</evidence>
<dbReference type="AlphaFoldDB" id="A0A0M9A6Y1"/>
<evidence type="ECO:0000256" key="2">
    <source>
        <dbReference type="ARBA" id="ARBA00005135"/>
    </source>
</evidence>
<dbReference type="GO" id="GO:0005737">
    <property type="term" value="C:cytoplasm"/>
    <property type="evidence" value="ECO:0007669"/>
    <property type="project" value="TreeGrafter"/>
</dbReference>
<keyword evidence="14" id="KW-1185">Reference proteome</keyword>
<dbReference type="CDD" id="cd04309">
    <property type="entry name" value="HAD_PSP_eu"/>
    <property type="match status" value="1"/>
</dbReference>
<dbReference type="NCBIfam" id="TIGR01488">
    <property type="entry name" value="HAD-SF-IB"/>
    <property type="match status" value="1"/>
</dbReference>
<evidence type="ECO:0000313" key="13">
    <source>
        <dbReference type="EMBL" id="KOX78490.1"/>
    </source>
</evidence>
<evidence type="ECO:0000256" key="9">
    <source>
        <dbReference type="ARBA" id="ARBA00022842"/>
    </source>
</evidence>
<comment type="similarity">
    <text evidence="3">Belongs to the HAD-like hydrolase superfamily. SerB family.</text>
</comment>
<keyword evidence="8" id="KW-0378">Hydrolase</keyword>
<gene>
    <name evidence="13" type="ORF">WN51_07897</name>
</gene>
<name>A0A0M9A6Y1_9HYME</name>
<evidence type="ECO:0000256" key="10">
    <source>
        <dbReference type="ARBA" id="ARBA00023299"/>
    </source>
</evidence>
<feature type="active site" description="Proton donor" evidence="12">
    <location>
        <position position="22"/>
    </location>
</feature>
<proteinExistence type="inferred from homology"/>
<keyword evidence="6" id="KW-0028">Amino-acid biosynthesis</keyword>
<dbReference type="Pfam" id="PF00702">
    <property type="entry name" value="Hydrolase"/>
    <property type="match status" value="1"/>
</dbReference>
<evidence type="ECO:0000313" key="14">
    <source>
        <dbReference type="Proteomes" id="UP000053105"/>
    </source>
</evidence>
<dbReference type="InterPro" id="IPR004469">
    <property type="entry name" value="PSP"/>
</dbReference>
<feature type="active site" description="Nucleophile" evidence="12">
    <location>
        <position position="20"/>
    </location>
</feature>
<dbReference type="EC" id="3.1.3.3" evidence="4"/>
<evidence type="ECO:0000256" key="4">
    <source>
        <dbReference type="ARBA" id="ARBA00012640"/>
    </source>
</evidence>
<dbReference type="Gene3D" id="1.10.150.210">
    <property type="entry name" value="Phosphoserine phosphatase, domain 2"/>
    <property type="match status" value="1"/>
</dbReference>